<dbReference type="InterPro" id="IPR015202">
    <property type="entry name" value="GO-like_E_set"/>
</dbReference>
<reference evidence="3 4" key="1">
    <citation type="submission" date="2020-03" db="EMBL/GenBank/DDBJ databases">
        <title>WGS of actinomycetes isolated from Thailand.</title>
        <authorList>
            <person name="Thawai C."/>
        </authorList>
    </citation>
    <scope>NUCLEOTIDE SEQUENCE [LARGE SCALE GENOMIC DNA]</scope>
    <source>
        <strain evidence="3 4">SBST2-5</strain>
    </source>
</reference>
<evidence type="ECO:0000259" key="2">
    <source>
        <dbReference type="Pfam" id="PF21110"/>
    </source>
</evidence>
<organism evidence="3 4">
    <name type="scientific">Streptomyces composti</name>
    <dbReference type="NCBI Taxonomy" id="2720025"/>
    <lineage>
        <taxon>Bacteria</taxon>
        <taxon>Bacillati</taxon>
        <taxon>Actinomycetota</taxon>
        <taxon>Actinomycetes</taxon>
        <taxon>Kitasatosporales</taxon>
        <taxon>Streptomycetaceae</taxon>
        <taxon>Streptomyces</taxon>
    </lineage>
</organism>
<dbReference type="RefSeq" id="WP_167990056.1">
    <property type="nucleotide sequence ID" value="NZ_JAATEM010000001.1"/>
</dbReference>
<sequence>MTIHTARRRRARRLAMATTAVLALAGMNGPWLYRVTADTYHRYRINTPEYKAENGHWETIEFPEEYRQNTIHAALLHTGKVLMIAGSGNNQKNKDAKVYDTRLWDPVRNTIKKIPTPNDLFCGGHTQLPDGKLLVAGGTKSYEKLKGDVKKAGGVMIIYNENPDKPMTLPAGTRFTGRKNGKTFVATEPVLIPRAKKIFDKSGKWLRNNPGYGRVYVEALKEGARYETGTEDNYRIQGLTGADARNTYGIAQKLALDKKDFQGLKDTYEFDPVAERYVKVDPMHEARWYPTLTTLSDGRILSVSGLDDIGQIVPGKNEIYDPRTKKWTYTDKVRQFPTYPALFLMQNGKIFYSGSNAGYGPDDVGREPGIWDLRTNEFTKIPGLSDPELMETSGTVLLPPAQDERYMVIGGGGVGESKRSSKKTRLVDLKAKNPRFVDGPELEKGTRYPESSILPDDTVLISGGSEDYRGRSDSDILQARIYHPDTNTFQRVADPLIGRNYHSGSVLLPDGRVMFFGGDPLFGDKANTKPGTSEKRISIYTPPYLYRGERPRLSGGPKTVRRGESATFATKDAASVRTARLIRPSATTHVTDVDQRSIALEVKKSKDGVTVTVPGNRNLVHSGWYMLFVVNDKGTPSKAQWVRVP</sequence>
<dbReference type="Gene3D" id="2.60.40.10">
    <property type="entry name" value="Immunoglobulins"/>
    <property type="match status" value="1"/>
</dbReference>
<dbReference type="InterPro" id="IPR014756">
    <property type="entry name" value="Ig_E-set"/>
</dbReference>
<dbReference type="Gene3D" id="2.130.10.80">
    <property type="entry name" value="Galactose oxidase/kelch, beta-propeller"/>
    <property type="match status" value="2"/>
</dbReference>
<dbReference type="InterPro" id="IPR037293">
    <property type="entry name" value="Gal_Oxidase_central_sf"/>
</dbReference>
<dbReference type="EMBL" id="JAATEM010000001">
    <property type="protein sequence ID" value="NJP48613.1"/>
    <property type="molecule type" value="Genomic_DNA"/>
</dbReference>
<feature type="domain" description="Galactose oxidase-like Early set" evidence="1">
    <location>
        <begin position="550"/>
        <end position="644"/>
    </location>
</feature>
<dbReference type="InterPro" id="IPR011043">
    <property type="entry name" value="Gal_Oxase/kelch_b-propeller"/>
</dbReference>
<comment type="caution">
    <text evidence="3">The sequence shown here is derived from an EMBL/GenBank/DDBJ whole genome shotgun (WGS) entry which is preliminary data.</text>
</comment>
<dbReference type="Pfam" id="PF21110">
    <property type="entry name" value="GlxA"/>
    <property type="match status" value="1"/>
</dbReference>
<dbReference type="SUPFAM" id="SSF50965">
    <property type="entry name" value="Galactose oxidase, central domain"/>
    <property type="match status" value="2"/>
</dbReference>
<feature type="domain" description="GlxA-like beta barrel" evidence="2">
    <location>
        <begin position="151"/>
        <end position="254"/>
    </location>
</feature>
<name>A0ABX1A441_9ACTN</name>
<evidence type="ECO:0000313" key="3">
    <source>
        <dbReference type="EMBL" id="NJP48613.1"/>
    </source>
</evidence>
<evidence type="ECO:0000259" key="1">
    <source>
        <dbReference type="Pfam" id="PF09118"/>
    </source>
</evidence>
<dbReference type="InterPro" id="IPR011498">
    <property type="entry name" value="Kelch_2"/>
</dbReference>
<dbReference type="InterPro" id="IPR013783">
    <property type="entry name" value="Ig-like_fold"/>
</dbReference>
<dbReference type="PANTHER" id="PTHR32208">
    <property type="entry name" value="SECRETED PROTEIN-RELATED"/>
    <property type="match status" value="1"/>
</dbReference>
<dbReference type="PANTHER" id="PTHR32208:SF21">
    <property type="entry name" value="LOW QUALITY PROTEIN: ALDEHYDE OXIDASE GLOX-LIKE"/>
    <property type="match status" value="1"/>
</dbReference>
<dbReference type="InterPro" id="IPR049305">
    <property type="entry name" value="GlxA-like_b-barrel"/>
</dbReference>
<protein>
    <submittedName>
        <fullName evidence="3">DUF1929 domain-containing protein</fullName>
    </submittedName>
</protein>
<accession>A0ABX1A441</accession>
<keyword evidence="4" id="KW-1185">Reference proteome</keyword>
<gene>
    <name evidence="3" type="ORF">HCJ93_00615</name>
</gene>
<dbReference type="Pfam" id="PF09118">
    <property type="entry name" value="GO-like_E_set"/>
    <property type="match status" value="1"/>
</dbReference>
<evidence type="ECO:0000313" key="4">
    <source>
        <dbReference type="Proteomes" id="UP000730591"/>
    </source>
</evidence>
<dbReference type="SUPFAM" id="SSF81296">
    <property type="entry name" value="E set domains"/>
    <property type="match status" value="1"/>
</dbReference>
<proteinExistence type="predicted"/>
<dbReference type="Proteomes" id="UP000730591">
    <property type="component" value="Unassembled WGS sequence"/>
</dbReference>
<dbReference type="Pfam" id="PF07646">
    <property type="entry name" value="Kelch_2"/>
    <property type="match status" value="1"/>
</dbReference>
<dbReference type="CDD" id="cd02851">
    <property type="entry name" value="E_set_GO_C"/>
    <property type="match status" value="1"/>
</dbReference>